<dbReference type="KEGG" id="mvl:KOY49_00750"/>
<evidence type="ECO:0000256" key="1">
    <source>
        <dbReference type="SAM" id="MobiDB-lite"/>
    </source>
</evidence>
<evidence type="ECO:0000313" key="3">
    <source>
        <dbReference type="EMBL" id="QWQ31548.1"/>
    </source>
</evidence>
<accession>A0A8F1MBH1</accession>
<keyword evidence="4" id="KW-1185">Reference proteome</keyword>
<feature type="transmembrane region" description="Helical" evidence="2">
    <location>
        <begin position="161"/>
        <end position="180"/>
    </location>
</feature>
<dbReference type="RefSeq" id="WP_232736316.1">
    <property type="nucleotide sequence ID" value="NZ_CP076459.1"/>
</dbReference>
<dbReference type="Proteomes" id="UP000677117">
    <property type="component" value="Chromosome"/>
</dbReference>
<feature type="transmembrane region" description="Helical" evidence="2">
    <location>
        <begin position="131"/>
        <end position="149"/>
    </location>
</feature>
<evidence type="ECO:0000313" key="4">
    <source>
        <dbReference type="Proteomes" id="UP000677117"/>
    </source>
</evidence>
<dbReference type="AlphaFoldDB" id="A0A8F1MBH1"/>
<reference evidence="3" key="1">
    <citation type="submission" date="2021-06" db="EMBL/GenBank/DDBJ databases">
        <title>An adapted protocol for Saccharibacteria cultivation: two new species join this phylum of Candidate Phyla Radiations.</title>
        <authorList>
            <person name="Ibrahim A."/>
            <person name="Maatouk M."/>
            <person name="Raoult D."/>
            <person name="Bittar F."/>
        </authorList>
    </citation>
    <scope>NUCLEOTIDE SEQUENCE</scope>
    <source>
        <strain evidence="3">IHU2</strain>
    </source>
</reference>
<proteinExistence type="predicted"/>
<feature type="region of interest" description="Disordered" evidence="1">
    <location>
        <begin position="1"/>
        <end position="79"/>
    </location>
</feature>
<gene>
    <name evidence="3" type="ORF">KOY49_00750</name>
</gene>
<dbReference type="EMBL" id="CP076459">
    <property type="protein sequence ID" value="QWQ31548.1"/>
    <property type="molecule type" value="Genomic_DNA"/>
</dbReference>
<keyword evidence="2" id="KW-1133">Transmembrane helix</keyword>
<name>A0A8F1MBH1_9BACT</name>
<sequence>MSEKLKSTVENAVDTRELADLSREKAAEIERSLEKAVEKEKSNAENENSIKHEAIEIAARQEKQQEQKESKEIKEDKPLTKKDIEASYKKTLENVQDQLSAPSRAFSKVIHNPVVEKTSDAIGNTVARPNLIISGALGAIASVVVYFIAKRYGYLLSGSETIILFVAGWSIGAVIEYARVGFINNRKNS</sequence>
<keyword evidence="2" id="KW-0812">Transmembrane</keyword>
<evidence type="ECO:0000256" key="2">
    <source>
        <dbReference type="SAM" id="Phobius"/>
    </source>
</evidence>
<organism evidence="3 4">
    <name type="scientific">Candidatus Minimicrobia vallesae</name>
    <dbReference type="NCBI Taxonomy" id="2841264"/>
    <lineage>
        <taxon>Bacteria</taxon>
        <taxon>Candidatus Saccharimonadota</taxon>
        <taxon>Candidatus Saccharimonadota incertae sedis</taxon>
        <taxon>Candidatus Minimicrobia</taxon>
    </lineage>
</organism>
<protein>
    <submittedName>
        <fullName evidence="3">Uncharacterized protein</fullName>
    </submittedName>
</protein>
<keyword evidence="2" id="KW-0472">Membrane</keyword>